<dbReference type="Gene3D" id="3.30.420.240">
    <property type="match status" value="1"/>
</dbReference>
<dbReference type="Pfam" id="PF17289">
    <property type="entry name" value="Terminase_6C"/>
    <property type="match status" value="1"/>
</dbReference>
<dbReference type="InterPro" id="IPR035421">
    <property type="entry name" value="Terminase_6C"/>
</dbReference>
<dbReference type="Gene3D" id="3.40.50.300">
    <property type="entry name" value="P-loop containing nucleotide triphosphate hydrolases"/>
    <property type="match status" value="1"/>
</dbReference>
<reference evidence="3" key="1">
    <citation type="submission" date="2015-11" db="EMBL/GenBank/DDBJ databases">
        <authorList>
            <person name="Zhang Y."/>
            <person name="Guo Z."/>
        </authorList>
    </citation>
    <scope>NUCLEOTIDE SEQUENCE</scope>
    <source>
        <strain evidence="3">BN30871</strain>
    </source>
</reference>
<evidence type="ECO:0000313" key="3">
    <source>
        <dbReference type="EMBL" id="CUV65224.1"/>
    </source>
</evidence>
<feature type="domain" description="Terminase large subunit gp17-like C-terminal" evidence="2">
    <location>
        <begin position="347"/>
        <end position="498"/>
    </location>
</feature>
<keyword evidence="1" id="KW-1188">Viral release from host cell</keyword>
<evidence type="ECO:0000259" key="2">
    <source>
        <dbReference type="Pfam" id="PF17289"/>
    </source>
</evidence>
<evidence type="ECO:0000256" key="1">
    <source>
        <dbReference type="ARBA" id="ARBA00022612"/>
    </source>
</evidence>
<proteinExistence type="predicted"/>
<name>A0A0S4XMN7_9BACT</name>
<dbReference type="EMBL" id="FAXN01000021">
    <property type="protein sequence ID" value="CUV65224.1"/>
    <property type="molecule type" value="Genomic_DNA"/>
</dbReference>
<dbReference type="Pfam" id="PF03237">
    <property type="entry name" value="Terminase_6N"/>
    <property type="match status" value="1"/>
</dbReference>
<dbReference type="AlphaFoldDB" id="A0A0S4XMN7"/>
<dbReference type="InterPro" id="IPR027417">
    <property type="entry name" value="P-loop_NTPase"/>
</dbReference>
<dbReference type="SUPFAM" id="SSF46689">
    <property type="entry name" value="Homeodomain-like"/>
    <property type="match status" value="1"/>
</dbReference>
<protein>
    <recommendedName>
        <fullName evidence="2">Terminase large subunit gp17-like C-terminal domain-containing protein</fullName>
    </recommendedName>
</protein>
<dbReference type="InterPro" id="IPR009057">
    <property type="entry name" value="Homeodomain-like_sf"/>
</dbReference>
<gene>
    <name evidence="3" type="ORF">BN3087_220041</name>
</gene>
<accession>A0A0S4XMN7</accession>
<sequence>MSYDPKIKKAAVKKFNSGIPVSDISIELKVSERTLRNWLKNTSQKSIEEQISTLSKKRQSEATVRKISMLTKSLERLNRIEKKKEKPKPTIQIPENTYEIKKRMLEESYGLYLYQQAFMLDESRFRVWLKSRQIGATYGCAGECLADAMGGLDQLIISASEEQALKWYTEINVHASKLGIVLGGSQNKITTPAGTTIYIFANNFRTIQGFSGSVWLDEFAWYTNPKRIWEAFVPSITSVKVGDTRARVTILSTPFEKNSLFEKLIVDVTKYYMFSRHITTIYDAVKQGLDVDIDTLRDLFDSDSWAMMYECIFVDDESALLPVSLIQSCIDHKLKVKSFSTEELRAGYDIGRKIDLSVLIAFALRDDKFVLAAYDTYRKASFDAQRKALNDFLSLYQNSVIKIDATGIGADLAEGMHKKYKKRATEVLFTAPSKEKMALNIKKAFEDGKVSIPNDPLLIADLHAVKRKAGARGFIYDADRNEHGHADRFWAAALALSHEDFIGNKKGFNYQAVASFMKKNEAKQKFLNKYKDETI</sequence>
<organism evidence="3">
    <name type="scientific">Sulfurovum sp. enrichment culture clone C5</name>
    <dbReference type="NCBI Taxonomy" id="497650"/>
    <lineage>
        <taxon>Bacteria</taxon>
        <taxon>Pseudomonadati</taxon>
        <taxon>Campylobacterota</taxon>
        <taxon>Epsilonproteobacteria</taxon>
        <taxon>Campylobacterales</taxon>
        <taxon>Sulfurovaceae</taxon>
        <taxon>Sulfurovum</taxon>
        <taxon>environmental samples</taxon>
    </lineage>
</organism>